<dbReference type="Pfam" id="PF06245">
    <property type="entry name" value="DUF1015"/>
    <property type="match status" value="1"/>
</dbReference>
<accession>A0A2S8F7L8</accession>
<proteinExistence type="predicted"/>
<organism evidence="1 2">
    <name type="scientific">Blastopirellula marina</name>
    <dbReference type="NCBI Taxonomy" id="124"/>
    <lineage>
        <taxon>Bacteria</taxon>
        <taxon>Pseudomonadati</taxon>
        <taxon>Planctomycetota</taxon>
        <taxon>Planctomycetia</taxon>
        <taxon>Pirellulales</taxon>
        <taxon>Pirellulaceae</taxon>
        <taxon>Blastopirellula</taxon>
    </lineage>
</organism>
<dbReference type="Proteomes" id="UP000240009">
    <property type="component" value="Unassembled WGS sequence"/>
</dbReference>
<gene>
    <name evidence="1" type="ORF">C5Y96_16200</name>
</gene>
<dbReference type="OrthoDB" id="9781616at2"/>
<comment type="caution">
    <text evidence="1">The sequence shown here is derived from an EMBL/GenBank/DDBJ whole genome shotgun (WGS) entry which is preliminary data.</text>
</comment>
<evidence type="ECO:0000313" key="1">
    <source>
        <dbReference type="EMBL" id="PQO27924.1"/>
    </source>
</evidence>
<sequence>MPDIRAIHGLRYDLGHIGALADVIATPADVLTPEQIDELYKRHPANVVRVLTNRDEPGDDEVNNRNSRAKRFLTDWQRQGVLQREPDPAIYVYHQEFNWQGQQVTRRGFLAGVMLEDIDQEQYEAVQVMLTENGSSSLQQLHAIAADVTPQVALYADPRISVQHELDSHIATATPLIAKDQAGVIHRLWPVTDHNLIGSIREKMSHRRLLQANQDAYAASTLYRYELAQRGDLTPQHPANVALTAFFEMSEPGFEVLPRFPLAHQAPALSSEEMIERLGIHFDCQNFGKGPGTAADLWEELQTSGELGHLGIYCAADESWLSVKLTADGQLRMEEATPERDDVWRELDNNLWEWLILTELLETASAKETFVRTVDHLVEALDKDTAKSIPLAALLRPITMTQYQDLVNRDVGFLEAIAIGPLPPCGMVIHPFS</sequence>
<name>A0A2S8F7L8_9BACT</name>
<dbReference type="EMBL" id="PUIA01000051">
    <property type="protein sequence ID" value="PQO27924.1"/>
    <property type="molecule type" value="Genomic_DNA"/>
</dbReference>
<protein>
    <submittedName>
        <fullName evidence="1">DUF1015 domain-containing protein</fullName>
    </submittedName>
</protein>
<dbReference type="PANTHER" id="PTHR36454">
    <property type="entry name" value="LMO2823 PROTEIN"/>
    <property type="match status" value="1"/>
</dbReference>
<dbReference type="InterPro" id="IPR008323">
    <property type="entry name" value="UCP033563"/>
</dbReference>
<reference evidence="1 2" key="1">
    <citation type="submission" date="2018-02" db="EMBL/GenBank/DDBJ databases">
        <title>Comparative genomes isolates from brazilian mangrove.</title>
        <authorList>
            <person name="Araujo J.E."/>
            <person name="Taketani R.G."/>
            <person name="Silva M.C.P."/>
            <person name="Loureco M.V."/>
            <person name="Andreote F.D."/>
        </authorList>
    </citation>
    <scope>NUCLEOTIDE SEQUENCE [LARGE SCALE GENOMIC DNA]</scope>
    <source>
        <strain evidence="1 2">HEX-2 MGV</strain>
    </source>
</reference>
<dbReference type="PANTHER" id="PTHR36454:SF1">
    <property type="entry name" value="DUF1015 DOMAIN-CONTAINING PROTEIN"/>
    <property type="match status" value="1"/>
</dbReference>
<dbReference type="AlphaFoldDB" id="A0A2S8F7L8"/>
<dbReference type="RefSeq" id="WP_105355416.1">
    <property type="nucleotide sequence ID" value="NZ_PUIA01000051.1"/>
</dbReference>
<evidence type="ECO:0000313" key="2">
    <source>
        <dbReference type="Proteomes" id="UP000240009"/>
    </source>
</evidence>